<keyword evidence="2" id="KW-1133">Transmembrane helix</keyword>
<dbReference type="InterPro" id="IPR011853">
    <property type="entry name" value="TRAP_DctM-Dct_fused"/>
</dbReference>
<feature type="transmembrane region" description="Helical" evidence="2">
    <location>
        <begin position="523"/>
        <end position="540"/>
    </location>
</feature>
<feature type="transmembrane region" description="Helical" evidence="2">
    <location>
        <begin position="552"/>
        <end position="570"/>
    </location>
</feature>
<reference evidence="4 5" key="1">
    <citation type="submission" date="2020-08" db="EMBL/GenBank/DDBJ databases">
        <title>Genomic Encyclopedia of Type Strains, Phase III (KMG-III): the genomes of soil and plant-associated and newly described type strains.</title>
        <authorList>
            <person name="Whitman W."/>
        </authorList>
    </citation>
    <scope>NUCLEOTIDE SEQUENCE [LARGE SCALE GENOMIC DNA]</scope>
    <source>
        <strain evidence="4 5">CECT 5995</strain>
    </source>
</reference>
<feature type="transmembrane region" description="Helical" evidence="2">
    <location>
        <begin position="339"/>
        <end position="357"/>
    </location>
</feature>
<evidence type="ECO:0000256" key="2">
    <source>
        <dbReference type="SAM" id="Phobius"/>
    </source>
</evidence>
<dbReference type="InterPro" id="IPR010656">
    <property type="entry name" value="DctM"/>
</dbReference>
<proteinExistence type="predicted"/>
<dbReference type="RefSeq" id="WP_246392904.1">
    <property type="nucleotide sequence ID" value="NZ_JACHXM010000009.1"/>
</dbReference>
<name>A0A7W5BYH8_9GAMM</name>
<feature type="transmembrane region" description="Helical" evidence="2">
    <location>
        <begin position="363"/>
        <end position="381"/>
    </location>
</feature>
<feature type="transmembrane region" description="Helical" evidence="2">
    <location>
        <begin position="175"/>
        <end position="204"/>
    </location>
</feature>
<feature type="transmembrane region" description="Helical" evidence="2">
    <location>
        <begin position="42"/>
        <end position="59"/>
    </location>
</feature>
<evidence type="ECO:0000313" key="5">
    <source>
        <dbReference type="Proteomes" id="UP000525987"/>
    </source>
</evidence>
<dbReference type="EMBL" id="JACHXM010000009">
    <property type="protein sequence ID" value="MBB3141464.1"/>
    <property type="molecule type" value="Genomic_DNA"/>
</dbReference>
<dbReference type="AlphaFoldDB" id="A0A7W5BYH8"/>
<feature type="transmembrane region" description="Helical" evidence="2">
    <location>
        <begin position="489"/>
        <end position="511"/>
    </location>
</feature>
<keyword evidence="2" id="KW-0472">Membrane</keyword>
<evidence type="ECO:0000313" key="4">
    <source>
        <dbReference type="EMBL" id="MBB3141464.1"/>
    </source>
</evidence>
<dbReference type="PANTHER" id="PTHR43849">
    <property type="entry name" value="BLL3936 PROTEIN"/>
    <property type="match status" value="1"/>
</dbReference>
<accession>A0A7W5BYH8</accession>
<keyword evidence="5" id="KW-1185">Reference proteome</keyword>
<feature type="domain" description="TRAP C4-dicarboxylate transport system permease DctM subunit" evidence="3">
    <location>
        <begin position="112"/>
        <end position="548"/>
    </location>
</feature>
<comment type="function">
    <text evidence="1">Part of the tripartite ATP-independent periplasmic (TRAP) transport system.</text>
</comment>
<feature type="transmembrane region" description="Helical" evidence="2">
    <location>
        <begin position="12"/>
        <end position="30"/>
    </location>
</feature>
<dbReference type="GO" id="GO:0022857">
    <property type="term" value="F:transmembrane transporter activity"/>
    <property type="evidence" value="ECO:0007669"/>
    <property type="project" value="UniProtKB-UniRule"/>
</dbReference>
<keyword evidence="1" id="KW-0813">Transport</keyword>
<keyword evidence="1" id="KW-1003">Cell membrane</keyword>
<feature type="transmembrane region" description="Helical" evidence="2">
    <location>
        <begin position="292"/>
        <end position="318"/>
    </location>
</feature>
<keyword evidence="1" id="KW-0997">Cell inner membrane</keyword>
<sequence length="623" mass="64883">MSASPQSRSPLAILSTTLMYLVGALLIGGALYTAEFGVFDDALVRVGGFSLGALFLLLHSLRQPGSPLRRLLDIALVAMIVIAAWRYFIISARLESGLYFLQPLDLWCGLAGILALIELTRRVIGVPLVIVALLVTAYAYFGDALPGFLSHAGISYPELLQTFWYSFDGVFGQPLAVVTSTILVFIIFGAVLEALGIGQVLLNLSLRSLGRLRGGAAYAAVMASGLFGTVSGSVVANVVGTGVVTMPMIKKTGFSARFAGAVEAAASSGGQIMPPIMGAVAFIMADMTGIPYLKICLAALIPALLFYGSLFASVGAEARRAGIQAPDRDTLPTLSRQDWLLLSAFVVPLALIVVMMMQGRSPAMAGLWAIGAAVTLGLLFNPKARNIKALLNIVGSSANAGGTILVAVGAVGIIIAVMNLTGLGLRFASSVQAMADGSLFLSLLLMALACLVLGMGMPTVPAYLIIILIMGPAVEALGVPTIAAHMFVVYFAVLSAITPPVALAAFAAAPIAQANPMVIGMTAMGRLALIGFLTPFVFVYSPSMLLITDFSLGEFVWSILRLALAAYLIARISILGRAWWAASAIVSITLVTPLLPLQLAGALLGIATLVAASRSGFFLTKSL</sequence>
<feature type="transmembrane region" description="Helical" evidence="2">
    <location>
        <begin position="96"/>
        <end position="116"/>
    </location>
</feature>
<feature type="transmembrane region" description="Helical" evidence="2">
    <location>
        <begin position="437"/>
        <end position="455"/>
    </location>
</feature>
<dbReference type="Pfam" id="PF06808">
    <property type="entry name" value="DctM"/>
    <property type="match status" value="1"/>
</dbReference>
<dbReference type="GO" id="GO:0005886">
    <property type="term" value="C:plasma membrane"/>
    <property type="evidence" value="ECO:0007669"/>
    <property type="project" value="UniProtKB-SubCell"/>
</dbReference>
<feature type="transmembrane region" description="Helical" evidence="2">
    <location>
        <begin position="393"/>
        <end position="417"/>
    </location>
</feature>
<feature type="transmembrane region" description="Helical" evidence="2">
    <location>
        <begin position="123"/>
        <end position="141"/>
    </location>
</feature>
<gene>
    <name evidence="4" type="ORF">FHR96_002343</name>
</gene>
<feature type="transmembrane region" description="Helical" evidence="2">
    <location>
        <begin position="216"/>
        <end position="239"/>
    </location>
</feature>
<protein>
    <submittedName>
        <fullName evidence="4">TRAP transporter 4TM/12TM fusion protein</fullName>
    </submittedName>
</protein>
<comment type="caution">
    <text evidence="4">The sequence shown here is derived from an EMBL/GenBank/DDBJ whole genome shotgun (WGS) entry which is preliminary data.</text>
</comment>
<organism evidence="4 5">
    <name type="scientific">Halomonas organivorans</name>
    <dbReference type="NCBI Taxonomy" id="257772"/>
    <lineage>
        <taxon>Bacteria</taxon>
        <taxon>Pseudomonadati</taxon>
        <taxon>Pseudomonadota</taxon>
        <taxon>Gammaproteobacteria</taxon>
        <taxon>Oceanospirillales</taxon>
        <taxon>Halomonadaceae</taxon>
        <taxon>Halomonas</taxon>
    </lineage>
</organism>
<feature type="transmembrane region" description="Helical" evidence="2">
    <location>
        <begin position="71"/>
        <end position="90"/>
    </location>
</feature>
<comment type="subcellular location">
    <subcellularLocation>
        <location evidence="1">Cell inner membrane</location>
        <topology evidence="1">Multi-pass membrane protein</topology>
    </subcellularLocation>
</comment>
<dbReference type="NCBIfam" id="TIGR02123">
    <property type="entry name" value="TRAP_fused"/>
    <property type="match status" value="1"/>
</dbReference>
<feature type="transmembrane region" description="Helical" evidence="2">
    <location>
        <begin position="462"/>
        <end position="483"/>
    </location>
</feature>
<evidence type="ECO:0000256" key="1">
    <source>
        <dbReference type="RuleBase" id="RU369079"/>
    </source>
</evidence>
<dbReference type="PANTHER" id="PTHR43849:SF2">
    <property type="entry name" value="BLL3936 PROTEIN"/>
    <property type="match status" value="1"/>
</dbReference>
<keyword evidence="2" id="KW-0812">Transmembrane</keyword>
<evidence type="ECO:0000259" key="3">
    <source>
        <dbReference type="Pfam" id="PF06808"/>
    </source>
</evidence>
<dbReference type="Proteomes" id="UP000525987">
    <property type="component" value="Unassembled WGS sequence"/>
</dbReference>